<feature type="chain" id="PRO_5003275768" evidence="5">
    <location>
        <begin position="26"/>
        <end position="1166"/>
    </location>
</feature>
<dbReference type="CDD" id="cd02619">
    <property type="entry name" value="Peptidase_C1"/>
    <property type="match status" value="1"/>
</dbReference>
<feature type="compositionally biased region" description="Pro residues" evidence="4">
    <location>
        <begin position="1068"/>
        <end position="1078"/>
    </location>
</feature>
<reference evidence="7" key="1">
    <citation type="journal article" date="2011" name="PLoS ONE">
        <title>Clues to Evolution of the SERA Multigene Family in 18 Plasmodium Species.</title>
        <authorList>
            <person name="Arisue N."/>
            <person name="Kawai S."/>
            <person name="Hirai M."/>
            <person name="Palacpac N.M.Q."/>
            <person name="Jia M."/>
            <person name="Kaneko A."/>
            <person name="Tanabe K."/>
            <person name="Horii T."/>
        </authorList>
    </citation>
    <scope>NUCLEOTIDE SEQUENCE</scope>
</reference>
<dbReference type="EMBL" id="AB576874">
    <property type="protein sequence ID" value="BAK08428.1"/>
    <property type="molecule type" value="Genomic_DNA"/>
</dbReference>
<keyword evidence="2" id="KW-0865">Zymogen</keyword>
<proteinExistence type="inferred from homology"/>
<evidence type="ECO:0000256" key="4">
    <source>
        <dbReference type="SAM" id="MobiDB-lite"/>
    </source>
</evidence>
<dbReference type="Pfam" id="PF00112">
    <property type="entry name" value="Peptidase_C1"/>
    <property type="match status" value="1"/>
</dbReference>
<evidence type="ECO:0000256" key="3">
    <source>
        <dbReference type="ARBA" id="ARBA00023180"/>
    </source>
</evidence>
<feature type="domain" description="Peptidase C1A papain C-terminal" evidence="6">
    <location>
        <begin position="603"/>
        <end position="854"/>
    </location>
</feature>
<dbReference type="InterPro" id="IPR013128">
    <property type="entry name" value="Peptidase_C1A"/>
</dbReference>
<evidence type="ECO:0000313" key="7">
    <source>
        <dbReference type="EMBL" id="BAK08428.1"/>
    </source>
</evidence>
<gene>
    <name evidence="7" type="primary">Pso-SERA4</name>
</gene>
<dbReference type="GO" id="GO:0006508">
    <property type="term" value="P:proteolysis"/>
    <property type="evidence" value="ECO:0007669"/>
    <property type="project" value="InterPro"/>
</dbReference>
<feature type="compositionally biased region" description="Polar residues" evidence="4">
    <location>
        <begin position="32"/>
        <end position="41"/>
    </location>
</feature>
<sequence>MRSCMSVLLLTYAMLNGGILLKAETGEDDTLSLGSQSQDFTLPSGDTPPNTVSTSNEEKQDPSLSPTVGDESHNADLPVPPPVPQEVTPPVTSVERSDEDAHEDPPSSAIVQNGPHEAPVPLPPQVPQGVTHTVDSVETSDQGDHTGPQQQDQVADGSVGPSHSTQTNSEGSITEAEQTVAETPPAATLTSGAPETSSSNESAIQVKTALLKDANGVKVTGPCGAHFELSLVPHISISAETKTNDIKLRPKLHKVIDSKDVTTGTVQFDKAIQFEEDQEKLKNKCEPGKENEQTFKFLVFIHEGELTLKWKVYDKSAPENASEEVDVRKYILKNLDQPITTIQVRSSKVNDETLLVESKSYNVKRDIPEKCDTIATDCYLNGNIDIEKCFQCTLLMKNNDTTDECFKYVSSEITDKFNDIKVNAQDEEDPIEVELAASIGNILQGVYKKGETNHNELLSFEEADTTLKEELLNYCALMKEVDTSGVMDNYELGTEEEVFSNLTSILMNHAGETKSTLQNKLKNPAICLKNANEWVESKQGLLLPSMSHTHVEDTLPATSEVVHMNDTNGGKQNVPYDAVINLVSAEEKSNHSSFIEDSMYCTEEYCNRWKDDTSCVSKIEAEDQGVCATSWLFASKMHLETIKCMKGYDHVSSSALYVANCSNKEAKDKCQAPSNPLEFLDILEGTKFLPAESDLPYSYKQVGNVCPEPKSHWKNLWANVKLLDPQNEPNSVSTKGYTAYQSDHFKDNMDAFIRLVKSEVMSKGSVIAYVKADELMGYDFNGKKVHILCSSETPNHAVNIIGYGNYITAEGQKKSYWLLRNSWGKYWGDDGNFKVDMDSPPGCQHNFIHTAAVFNLDVPLSQSATKKDNQLYSYYLKDSPDLYQNLYYKGFYSQGGNVKAGEKGQVGNPVVSGQTQEVAEVDESGKVEGDNRVEEQTEGDGVQVGQDNANAVAEQNGGSHDAGVVQSLTEESGQREVPPSDPAVSQSRPGEAEGESGVEESGPEVAQREPQVGHGDENAEATQNGVSHGAGGVQPSTEQPPQTEVQNRLPGEPGVAQSETGVTLSPPAESPSPSPPPSDAAKITRVLHILKHVKQGKVKTRLVTYGSDAAMSAGHVCSRAVANDPEKQDECVKFCDDHWNDCKDKILPAYCLTKMMGTNDCFFCYI</sequence>
<dbReference type="PANTHER" id="PTHR12411">
    <property type="entry name" value="CYSTEINE PROTEASE FAMILY C1-RELATED"/>
    <property type="match status" value="1"/>
</dbReference>
<feature type="compositionally biased region" description="Polar residues" evidence="4">
    <location>
        <begin position="161"/>
        <end position="181"/>
    </location>
</feature>
<dbReference type="InterPro" id="IPR000668">
    <property type="entry name" value="Peptidase_C1A_C"/>
</dbReference>
<feature type="region of interest" description="Disordered" evidence="4">
    <location>
        <begin position="29"/>
        <end position="201"/>
    </location>
</feature>
<feature type="compositionally biased region" description="Basic and acidic residues" evidence="4">
    <location>
        <begin position="923"/>
        <end position="935"/>
    </location>
</feature>
<feature type="region of interest" description="Disordered" evidence="4">
    <location>
        <begin position="968"/>
        <end position="1080"/>
    </location>
</feature>
<evidence type="ECO:0000256" key="1">
    <source>
        <dbReference type="ARBA" id="ARBA00008455"/>
    </source>
</evidence>
<evidence type="ECO:0000256" key="5">
    <source>
        <dbReference type="SAM" id="SignalP"/>
    </source>
</evidence>
<evidence type="ECO:0000256" key="2">
    <source>
        <dbReference type="ARBA" id="ARBA00023145"/>
    </source>
</evidence>
<feature type="compositionally biased region" description="Polar residues" evidence="4">
    <location>
        <begin position="188"/>
        <end position="201"/>
    </location>
</feature>
<dbReference type="SMART" id="SM00645">
    <property type="entry name" value="Pept_C1"/>
    <property type="match status" value="1"/>
</dbReference>
<protein>
    <submittedName>
        <fullName evidence="7">Putative papain-like cysteine prorease</fullName>
    </submittedName>
</protein>
<feature type="compositionally biased region" description="Low complexity" evidence="4">
    <location>
        <begin position="85"/>
        <end position="94"/>
    </location>
</feature>
<comment type="similarity">
    <text evidence="1">Belongs to the peptidase C1 family.</text>
</comment>
<feature type="region of interest" description="Disordered" evidence="4">
    <location>
        <begin position="903"/>
        <end position="944"/>
    </location>
</feature>
<keyword evidence="3" id="KW-0325">Glycoprotein</keyword>
<dbReference type="Gene3D" id="3.90.70.10">
    <property type="entry name" value="Cysteine proteinases"/>
    <property type="match status" value="1"/>
</dbReference>
<feature type="compositionally biased region" description="Polar residues" evidence="4">
    <location>
        <begin position="130"/>
        <end position="140"/>
    </location>
</feature>
<feature type="compositionally biased region" description="Polar residues" evidence="4">
    <location>
        <begin position="1034"/>
        <end position="1046"/>
    </location>
</feature>
<evidence type="ECO:0000259" key="6">
    <source>
        <dbReference type="SMART" id="SM00645"/>
    </source>
</evidence>
<dbReference type="GO" id="GO:0008234">
    <property type="term" value="F:cysteine-type peptidase activity"/>
    <property type="evidence" value="ECO:0007669"/>
    <property type="project" value="InterPro"/>
</dbReference>
<dbReference type="AlphaFoldDB" id="F1SYX0"/>
<dbReference type="SUPFAM" id="SSF54001">
    <property type="entry name" value="Cysteine proteinases"/>
    <property type="match status" value="1"/>
</dbReference>
<keyword evidence="5" id="KW-0732">Signal</keyword>
<accession>F1SYX0</accession>
<dbReference type="InterPro" id="IPR038765">
    <property type="entry name" value="Papain-like_cys_pep_sf"/>
</dbReference>
<organism evidence="7">
    <name type="scientific">Plasmodium simiovale</name>
    <dbReference type="NCBI Taxonomy" id="35085"/>
    <lineage>
        <taxon>Eukaryota</taxon>
        <taxon>Sar</taxon>
        <taxon>Alveolata</taxon>
        <taxon>Apicomplexa</taxon>
        <taxon>Aconoidasida</taxon>
        <taxon>Haemosporida</taxon>
        <taxon>Plasmodiidae</taxon>
        <taxon>Plasmodium</taxon>
        <taxon>Plasmodium (Plasmodium)</taxon>
    </lineage>
</organism>
<feature type="compositionally biased region" description="Acidic residues" evidence="4">
    <location>
        <begin position="992"/>
        <end position="1002"/>
    </location>
</feature>
<feature type="signal peptide" evidence="5">
    <location>
        <begin position="1"/>
        <end position="25"/>
    </location>
</feature>
<name>F1SYX0_PLASM</name>